<gene>
    <name evidence="1" type="primary">smg</name>
    <name evidence="2" type="ORF">EXZ61_02125</name>
</gene>
<dbReference type="PANTHER" id="PTHR38692:SF1">
    <property type="entry name" value="PROTEIN SMG"/>
    <property type="match status" value="1"/>
</dbReference>
<dbReference type="Proteomes" id="UP000317365">
    <property type="component" value="Chromosome"/>
</dbReference>
<evidence type="ECO:0000313" key="3">
    <source>
        <dbReference type="Proteomes" id="UP000317365"/>
    </source>
</evidence>
<dbReference type="HAMAP" id="MF_00598">
    <property type="entry name" value="Smg"/>
    <property type="match status" value="1"/>
</dbReference>
<dbReference type="Pfam" id="PF04361">
    <property type="entry name" value="DUF494"/>
    <property type="match status" value="1"/>
</dbReference>
<sequence>MFDVLVFVYENYFAGESCPEPAHLERKLSAVGFEADEIGEALTWLKGLDSAAHPEPLRPWLLNPSPLSMRIYPYAEQYHLGEECLKFISFLEAVGVLPAYMREVVIDRAMAAPGTPVSLEDLKVIVLLVFWSFGQELDALVLDELCDDPTERVAH</sequence>
<reference evidence="3" key="2">
    <citation type="journal article" date="2020" name="Int. J. Syst. Evol. Microbiol.">
        <title>Genomic insights into a novel species Rhodoferax aquaticus sp. nov., isolated from freshwater.</title>
        <authorList>
            <person name="Li T."/>
            <person name="Zhuo Y."/>
            <person name="Jin C.Z."/>
            <person name="Wu X."/>
            <person name="Ko S.R."/>
            <person name="Jin F.J."/>
            <person name="Ahn C.Y."/>
            <person name="Oh H.M."/>
            <person name="Lee H.G."/>
            <person name="Jin L."/>
        </authorList>
    </citation>
    <scope>NUCLEOTIDE SEQUENCE [LARGE SCALE GENOMIC DNA]</scope>
    <source>
        <strain evidence="3">Gr-4</strain>
    </source>
</reference>
<dbReference type="EMBL" id="CP036282">
    <property type="protein sequence ID" value="QDL53059.1"/>
    <property type="molecule type" value="Genomic_DNA"/>
</dbReference>
<dbReference type="PANTHER" id="PTHR38692">
    <property type="entry name" value="PROTEIN SMG"/>
    <property type="match status" value="1"/>
</dbReference>
<dbReference type="RefSeq" id="WP_142808565.1">
    <property type="nucleotide sequence ID" value="NZ_CP036282.1"/>
</dbReference>
<accession>A0A515EKC6</accession>
<protein>
    <recommendedName>
        <fullName evidence="1">Protein Smg homolog</fullName>
    </recommendedName>
</protein>
<dbReference type="InterPro" id="IPR007456">
    <property type="entry name" value="Smg"/>
</dbReference>
<comment type="similarity">
    <text evidence="1">Belongs to the Smg family.</text>
</comment>
<reference evidence="3" key="1">
    <citation type="submission" date="2019-02" db="EMBL/GenBank/DDBJ databases">
        <title>Complete genome sequence of Rhodoferax sp. Gr-4.</title>
        <authorList>
            <person name="Jin L."/>
        </authorList>
    </citation>
    <scope>NUCLEOTIDE SEQUENCE [LARGE SCALE GENOMIC DNA]</scope>
    <source>
        <strain evidence="3">Gr-4</strain>
    </source>
</reference>
<evidence type="ECO:0000313" key="2">
    <source>
        <dbReference type="EMBL" id="QDL53059.1"/>
    </source>
</evidence>
<proteinExistence type="inferred from homology"/>
<evidence type="ECO:0000256" key="1">
    <source>
        <dbReference type="HAMAP-Rule" id="MF_00598"/>
    </source>
</evidence>
<name>A0A515EKC6_9BURK</name>
<keyword evidence="3" id="KW-1185">Reference proteome</keyword>
<organism evidence="2 3">
    <name type="scientific">Rhodoferax aquaticus</name>
    <dbReference type="NCBI Taxonomy" id="2527691"/>
    <lineage>
        <taxon>Bacteria</taxon>
        <taxon>Pseudomonadati</taxon>
        <taxon>Pseudomonadota</taxon>
        <taxon>Betaproteobacteria</taxon>
        <taxon>Burkholderiales</taxon>
        <taxon>Comamonadaceae</taxon>
        <taxon>Rhodoferax</taxon>
    </lineage>
</organism>
<dbReference type="AlphaFoldDB" id="A0A515EKC6"/>
<dbReference type="KEGG" id="rhg:EXZ61_02125"/>